<evidence type="ECO:0000313" key="2">
    <source>
        <dbReference type="EMBL" id="NYZ68804.1"/>
    </source>
</evidence>
<keyword evidence="1" id="KW-0732">Signal</keyword>
<dbReference type="RefSeq" id="WP_180570804.1">
    <property type="nucleotide sequence ID" value="NZ_JACCKB010000051.1"/>
</dbReference>
<accession>A0A853IFJ5</accession>
<dbReference type="AlphaFoldDB" id="A0A853IFJ5"/>
<feature type="chain" id="PRO_5032986569" evidence="1">
    <location>
        <begin position="20"/>
        <end position="92"/>
    </location>
</feature>
<gene>
    <name evidence="2" type="ORF">H0A36_22560</name>
</gene>
<comment type="caution">
    <text evidence="2">The sequence shown here is derived from an EMBL/GenBank/DDBJ whole genome shotgun (WGS) entry which is preliminary data.</text>
</comment>
<protein>
    <submittedName>
        <fullName evidence="2">Uncharacterized protein</fullName>
    </submittedName>
</protein>
<evidence type="ECO:0000256" key="1">
    <source>
        <dbReference type="SAM" id="SignalP"/>
    </source>
</evidence>
<name>A0A853IFJ5_9GAMM</name>
<proteinExistence type="predicted"/>
<organism evidence="2 3">
    <name type="scientific">Spartinivicinus marinus</name>
    <dbReference type="NCBI Taxonomy" id="2994442"/>
    <lineage>
        <taxon>Bacteria</taxon>
        <taxon>Pseudomonadati</taxon>
        <taxon>Pseudomonadota</taxon>
        <taxon>Gammaproteobacteria</taxon>
        <taxon>Oceanospirillales</taxon>
        <taxon>Zooshikellaceae</taxon>
        <taxon>Spartinivicinus</taxon>
    </lineage>
</organism>
<dbReference type="Proteomes" id="UP000569732">
    <property type="component" value="Unassembled WGS sequence"/>
</dbReference>
<reference evidence="2 3" key="1">
    <citation type="submission" date="2020-07" db="EMBL/GenBank/DDBJ databases">
        <title>Endozoicomonas sp. nov., isolated from sediment.</title>
        <authorList>
            <person name="Gu T."/>
        </authorList>
    </citation>
    <scope>NUCLEOTIDE SEQUENCE [LARGE SCALE GENOMIC DNA]</scope>
    <source>
        <strain evidence="2 3">SM1973</strain>
    </source>
</reference>
<evidence type="ECO:0000313" key="3">
    <source>
        <dbReference type="Proteomes" id="UP000569732"/>
    </source>
</evidence>
<keyword evidence="3" id="KW-1185">Reference proteome</keyword>
<feature type="signal peptide" evidence="1">
    <location>
        <begin position="1"/>
        <end position="19"/>
    </location>
</feature>
<sequence>MKTILTSIILISFIATSYAGDPPVPAAAAKTSPAGSSPVVVQDDRIVEMLKKSGKISPDASKEDIQQAIQQYLEKRAKLNQARKNKPPKKSP</sequence>
<dbReference type="EMBL" id="JACCKB010000051">
    <property type="protein sequence ID" value="NYZ68804.1"/>
    <property type="molecule type" value="Genomic_DNA"/>
</dbReference>